<dbReference type="InterPro" id="IPR023485">
    <property type="entry name" value="Ptyr_pPase"/>
</dbReference>
<dbReference type="RefSeq" id="WP_107891555.1">
    <property type="nucleotide sequence ID" value="NZ_NHSI01000057.1"/>
</dbReference>
<dbReference type="PRINTS" id="PR00778">
    <property type="entry name" value="HTHARSR"/>
</dbReference>
<protein>
    <submittedName>
        <fullName evidence="3">ArsR family transcriptional regulator</fullName>
    </submittedName>
</protein>
<dbReference type="InterPro" id="IPR036196">
    <property type="entry name" value="Ptyr_pPase_sf"/>
</dbReference>
<dbReference type="PANTHER" id="PTHR43428:SF1">
    <property type="entry name" value="ARSENATE REDUCTASE"/>
    <property type="match status" value="1"/>
</dbReference>
<feature type="domain" description="HTH arsR-type" evidence="2">
    <location>
        <begin position="1"/>
        <end position="95"/>
    </location>
</feature>
<sequence length="279" mass="30293">MEEKAAIAAFAALAHEIRLDVFRLLVKVGPGGMLAGQIGEKLGVLQNTLSTNLTILLNAGLVKNRREGRAIRYFADMNGVGIVLTYLLEDCCGNRSELCRPLLENLLKDKTMADVYNVLFLCTGNSARSILAESILNAEGAGRFRAFSAGSRPAGKPHPFAVDLLEGLKHDTSFVRSKSWDEFCGPGAPKMDFVFTVCDSAAAEPCPLWPGHPMSAHWGMPDPAAVTGTDAEKRLAFAETYRMLNRRILAFVNLPLATLDGMSLKQRLDTIGKARVGQE</sequence>
<dbReference type="EMBL" id="QAAA01000005">
    <property type="protein sequence ID" value="PTN02746.1"/>
    <property type="molecule type" value="Genomic_DNA"/>
</dbReference>
<dbReference type="Pfam" id="PF01451">
    <property type="entry name" value="LMWPc"/>
    <property type="match status" value="1"/>
</dbReference>
<dbReference type="InterPro" id="IPR001845">
    <property type="entry name" value="HTH_ArsR_DNA-bd_dom"/>
</dbReference>
<dbReference type="SUPFAM" id="SSF46785">
    <property type="entry name" value="Winged helix' DNA-binding domain"/>
    <property type="match status" value="1"/>
</dbReference>
<dbReference type="Gene3D" id="1.10.10.10">
    <property type="entry name" value="Winged helix-like DNA-binding domain superfamily/Winged helix DNA-binding domain"/>
    <property type="match status" value="1"/>
</dbReference>
<gene>
    <name evidence="3" type="ORF">C8N32_105118</name>
</gene>
<dbReference type="InterPro" id="IPR011991">
    <property type="entry name" value="ArsR-like_HTH"/>
</dbReference>
<dbReference type="PANTHER" id="PTHR43428">
    <property type="entry name" value="ARSENATE REDUCTASE"/>
    <property type="match status" value="1"/>
</dbReference>
<dbReference type="InterPro" id="IPR036388">
    <property type="entry name" value="WH-like_DNA-bd_sf"/>
</dbReference>
<dbReference type="CDD" id="cd16345">
    <property type="entry name" value="LMWP_ArsC"/>
    <property type="match status" value="1"/>
</dbReference>
<reference evidence="3 4" key="1">
    <citation type="submission" date="2018-04" db="EMBL/GenBank/DDBJ databases">
        <title>Genomic Encyclopedia of Archaeal and Bacterial Type Strains, Phase II (KMG-II): from individual species to whole genera.</title>
        <authorList>
            <person name="Goeker M."/>
        </authorList>
    </citation>
    <scope>NUCLEOTIDE SEQUENCE [LARGE SCALE GENOMIC DNA]</scope>
    <source>
        <strain evidence="3 4">DSM 18064</strain>
    </source>
</reference>
<dbReference type="SMART" id="SM00226">
    <property type="entry name" value="LMWPc"/>
    <property type="match status" value="1"/>
</dbReference>
<dbReference type="Proteomes" id="UP000243859">
    <property type="component" value="Unassembled WGS sequence"/>
</dbReference>
<comment type="caution">
    <text evidence="3">The sequence shown here is derived from an EMBL/GenBank/DDBJ whole genome shotgun (WGS) entry which is preliminary data.</text>
</comment>
<dbReference type="AlphaFoldDB" id="A0A2T5BTI8"/>
<dbReference type="InterPro" id="IPR036390">
    <property type="entry name" value="WH_DNA-bd_sf"/>
</dbReference>
<evidence type="ECO:0000313" key="3">
    <source>
        <dbReference type="EMBL" id="PTN02746.1"/>
    </source>
</evidence>
<keyword evidence="4" id="KW-1185">Reference proteome</keyword>
<dbReference type="SUPFAM" id="SSF52788">
    <property type="entry name" value="Phosphotyrosine protein phosphatases I"/>
    <property type="match status" value="1"/>
</dbReference>
<dbReference type="Gene3D" id="3.40.50.2300">
    <property type="match status" value="1"/>
</dbReference>
<dbReference type="OrthoDB" id="9793058at2"/>
<dbReference type="GO" id="GO:0046685">
    <property type="term" value="P:response to arsenic-containing substance"/>
    <property type="evidence" value="ECO:0007669"/>
    <property type="project" value="UniProtKB-KW"/>
</dbReference>
<accession>A0A2T5BTI8</accession>
<dbReference type="PROSITE" id="PS50987">
    <property type="entry name" value="HTH_ARSR_2"/>
    <property type="match status" value="1"/>
</dbReference>
<dbReference type="SMART" id="SM00418">
    <property type="entry name" value="HTH_ARSR"/>
    <property type="match status" value="1"/>
</dbReference>
<evidence type="ECO:0000259" key="2">
    <source>
        <dbReference type="PROSITE" id="PS50987"/>
    </source>
</evidence>
<dbReference type="CDD" id="cd00090">
    <property type="entry name" value="HTH_ARSR"/>
    <property type="match status" value="1"/>
</dbReference>
<dbReference type="Pfam" id="PF12840">
    <property type="entry name" value="HTH_20"/>
    <property type="match status" value="1"/>
</dbReference>
<organism evidence="3 4">
    <name type="scientific">Rhodovulum imhoffii</name>
    <dbReference type="NCBI Taxonomy" id="365340"/>
    <lineage>
        <taxon>Bacteria</taxon>
        <taxon>Pseudomonadati</taxon>
        <taxon>Pseudomonadota</taxon>
        <taxon>Alphaproteobacteria</taxon>
        <taxon>Rhodobacterales</taxon>
        <taxon>Paracoccaceae</taxon>
        <taxon>Rhodovulum</taxon>
    </lineage>
</organism>
<evidence type="ECO:0000313" key="4">
    <source>
        <dbReference type="Proteomes" id="UP000243859"/>
    </source>
</evidence>
<keyword evidence="1" id="KW-0059">Arsenical resistance</keyword>
<evidence type="ECO:0000256" key="1">
    <source>
        <dbReference type="ARBA" id="ARBA00022849"/>
    </source>
</evidence>
<dbReference type="GO" id="GO:0003700">
    <property type="term" value="F:DNA-binding transcription factor activity"/>
    <property type="evidence" value="ECO:0007669"/>
    <property type="project" value="InterPro"/>
</dbReference>
<proteinExistence type="predicted"/>
<name>A0A2T5BTI8_9RHOB</name>